<dbReference type="STRING" id="448385.sce0277"/>
<sequence length="705" mass="78121">MPAPSAPMGVKVPAGGPGHASPPAAFEAEPPRLTTCLNMTPVDYPDGTTGAPEFPAHELDLTDATSIEQILAHIDARIHAPLDDAWAGPPGTDGEDEWVDDPAEEAWAKALSEAMFGQRYGGPGQCYFGDSKWDSFIFSRMQKTSIDYMSQDVWGLRKKATAPATWLEVQIFKKQLEKRNTDLVAMMTDNDDPAISICCACEHNATYGTITRGFTLEQHMNGACWAAGQNPGRPIFDAQQFPGGRWYPTKEATLDVAAGLEKTPPIGPGTIYCYNPFGDNKMVTGYVPLAWVVTDAQGRPTVDQKHADHVLNDLPEKHSKHVAPKRMVTSSADQQSKIDTLLYSPSAPTSEAEAENMYVGVTLPATGQRKGSHIFFVLRVSKDEKRIQKFDTSNGYPLDKHAGDTVMDPLGKEGIYDGISLTTAPPGNVFCGMGVLPEAPVALDVMAAHIRRARPIGLMRLVIAERRPGRELSDRHVLFVSKLMRMYDDKDQNFWVSKCAWSLRNTPGFTSIQPWWIIYIPRMELARMMWTKGARSRKLSEMARDVSVIRRMKFDREQAKKTKKDPPPAPGLRYGEDYVAQIVLTNDDRGGTLYWSRARSELSFGVTNEQIQGNPLPNAIKDSVTPVARQGRDPKLEVPWNGERFDDRYSDIDIAIPSLFRDGEDTRTAAEQDSMPIATDDEHANALRVCMIDDEPKEPGIVELV</sequence>
<evidence type="ECO:0000313" key="2">
    <source>
        <dbReference type="EMBL" id="CAN90434.1"/>
    </source>
</evidence>
<dbReference type="KEGG" id="scl:sce0277"/>
<feature type="compositionally biased region" description="Low complexity" evidence="1">
    <location>
        <begin position="19"/>
        <end position="28"/>
    </location>
</feature>
<dbReference type="AlphaFoldDB" id="A9GQF6"/>
<protein>
    <submittedName>
        <fullName evidence="2">Uncharacterized protein</fullName>
    </submittedName>
</protein>
<evidence type="ECO:0000256" key="1">
    <source>
        <dbReference type="SAM" id="MobiDB-lite"/>
    </source>
</evidence>
<proteinExistence type="predicted"/>
<feature type="region of interest" description="Disordered" evidence="1">
    <location>
        <begin position="1"/>
        <end position="28"/>
    </location>
</feature>
<reference evidence="2 3" key="1">
    <citation type="journal article" date="2007" name="Nat. Biotechnol.">
        <title>Complete genome sequence of the myxobacterium Sorangium cellulosum.</title>
        <authorList>
            <person name="Schneiker S."/>
            <person name="Perlova O."/>
            <person name="Kaiser O."/>
            <person name="Gerth K."/>
            <person name="Alici A."/>
            <person name="Altmeyer M.O."/>
            <person name="Bartels D."/>
            <person name="Bekel T."/>
            <person name="Beyer S."/>
            <person name="Bode E."/>
            <person name="Bode H.B."/>
            <person name="Bolten C.J."/>
            <person name="Choudhuri J.V."/>
            <person name="Doss S."/>
            <person name="Elnakady Y.A."/>
            <person name="Frank B."/>
            <person name="Gaigalat L."/>
            <person name="Goesmann A."/>
            <person name="Groeger C."/>
            <person name="Gross F."/>
            <person name="Jelsbak L."/>
            <person name="Jelsbak L."/>
            <person name="Kalinowski J."/>
            <person name="Kegler C."/>
            <person name="Knauber T."/>
            <person name="Konietzny S."/>
            <person name="Kopp M."/>
            <person name="Krause L."/>
            <person name="Krug D."/>
            <person name="Linke B."/>
            <person name="Mahmud T."/>
            <person name="Martinez-Arias R."/>
            <person name="McHardy A.C."/>
            <person name="Merai M."/>
            <person name="Meyer F."/>
            <person name="Mormann S."/>
            <person name="Munoz-Dorado J."/>
            <person name="Perez J."/>
            <person name="Pradella S."/>
            <person name="Rachid S."/>
            <person name="Raddatz G."/>
            <person name="Rosenau F."/>
            <person name="Rueckert C."/>
            <person name="Sasse F."/>
            <person name="Scharfe M."/>
            <person name="Schuster S.C."/>
            <person name="Suen G."/>
            <person name="Treuner-Lange A."/>
            <person name="Velicer G.J."/>
            <person name="Vorholter F.-J."/>
            <person name="Weissman K.J."/>
            <person name="Welch R.D."/>
            <person name="Wenzel S.C."/>
            <person name="Whitworth D.E."/>
            <person name="Wilhelm S."/>
            <person name="Wittmann C."/>
            <person name="Bloecker H."/>
            <person name="Puehler A."/>
            <person name="Mueller R."/>
        </authorList>
    </citation>
    <scope>NUCLEOTIDE SEQUENCE [LARGE SCALE GENOMIC DNA]</scope>
    <source>
        <strain evidence="3">So ce56</strain>
    </source>
</reference>
<gene>
    <name evidence="2" type="ordered locus">sce0277</name>
</gene>
<keyword evidence="3" id="KW-1185">Reference proteome</keyword>
<name>A9GQF6_SORC5</name>
<dbReference type="EMBL" id="AM746676">
    <property type="protein sequence ID" value="CAN90434.1"/>
    <property type="molecule type" value="Genomic_DNA"/>
</dbReference>
<dbReference type="HOGENOM" id="CLU_391230_0_0_7"/>
<organism evidence="2 3">
    <name type="scientific">Sorangium cellulosum (strain So ce56)</name>
    <name type="common">Polyangium cellulosum (strain So ce56)</name>
    <dbReference type="NCBI Taxonomy" id="448385"/>
    <lineage>
        <taxon>Bacteria</taxon>
        <taxon>Pseudomonadati</taxon>
        <taxon>Myxococcota</taxon>
        <taxon>Polyangia</taxon>
        <taxon>Polyangiales</taxon>
        <taxon>Polyangiaceae</taxon>
        <taxon>Sorangium</taxon>
    </lineage>
</organism>
<accession>A9GQF6</accession>
<evidence type="ECO:0000313" key="3">
    <source>
        <dbReference type="Proteomes" id="UP000002139"/>
    </source>
</evidence>
<dbReference type="Proteomes" id="UP000002139">
    <property type="component" value="Chromosome"/>
</dbReference>